<dbReference type="InterPro" id="IPR007653">
    <property type="entry name" value="SPC3"/>
</dbReference>
<comment type="subcellular location">
    <subcellularLocation>
        <location evidence="1">Endoplasmic reticulum membrane</location>
        <topology evidence="1">Single-pass type II membrane protein</topology>
    </subcellularLocation>
</comment>
<evidence type="ECO:0000256" key="8">
    <source>
        <dbReference type="ARBA" id="ARBA00029556"/>
    </source>
</evidence>
<evidence type="ECO:0000256" key="7">
    <source>
        <dbReference type="ARBA" id="ARBA00023136"/>
    </source>
</evidence>
<dbReference type="GO" id="GO:0006465">
    <property type="term" value="P:signal peptide processing"/>
    <property type="evidence" value="ECO:0007669"/>
    <property type="project" value="InterPro"/>
</dbReference>
<keyword evidence="5" id="KW-0735">Signal-anchor</keyword>
<comment type="function">
    <text evidence="10">Essential component of the signal peptidase complex (SPC) which catalyzes the cleavage of N-terminal signal sequences from nascent proteins as they are translocated into the lumen of the endoplasmic reticulum. Essential for the SPC catalytic activity, possibly by stabilizing and positioning the active center of the complex close to the lumenal surface. Essential for viability.</text>
</comment>
<evidence type="ECO:0000256" key="9">
    <source>
        <dbReference type="ARBA" id="ARBA00033146"/>
    </source>
</evidence>
<feature type="coiled-coil region" evidence="11">
    <location>
        <begin position="1206"/>
        <end position="1233"/>
    </location>
</feature>
<keyword evidence="3" id="KW-0812">Transmembrane</keyword>
<gene>
    <name evidence="12" type="primary">SPC3</name>
    <name evidence="12" type="ORF">C6P40_002490</name>
</gene>
<reference evidence="12" key="1">
    <citation type="submission" date="2020-11" db="EMBL/GenBank/DDBJ databases">
        <title>Kefir isolates.</title>
        <authorList>
            <person name="Marcisauskas S."/>
            <person name="Kim Y."/>
            <person name="Blasche S."/>
        </authorList>
    </citation>
    <scope>NUCLEOTIDE SEQUENCE</scope>
    <source>
        <strain evidence="12">Olga-1</strain>
    </source>
</reference>
<proteinExistence type="inferred from homology"/>
<dbReference type="GO" id="GO:0005787">
    <property type="term" value="C:signal peptidase complex"/>
    <property type="evidence" value="ECO:0007669"/>
    <property type="project" value="InterPro"/>
</dbReference>
<dbReference type="Proteomes" id="UP000697127">
    <property type="component" value="Unassembled WGS sequence"/>
</dbReference>
<evidence type="ECO:0000256" key="3">
    <source>
        <dbReference type="ARBA" id="ARBA00022692"/>
    </source>
</evidence>
<comment type="similarity">
    <text evidence="2">Belongs to the SPCS3 family.</text>
</comment>
<dbReference type="PANTHER" id="PTHR12804">
    <property type="entry name" value="MICROSOMAL SIGNAL PEPTIDASE 23 KD SUBUNIT SPC22/23"/>
    <property type="match status" value="1"/>
</dbReference>
<dbReference type="EMBL" id="PUHW01000277">
    <property type="protein sequence ID" value="KAG0687334.1"/>
    <property type="molecule type" value="Genomic_DNA"/>
</dbReference>
<keyword evidence="4" id="KW-0256">Endoplasmic reticulum</keyword>
<keyword evidence="7" id="KW-0472">Membrane</keyword>
<accession>A0A9P7BF58</accession>
<evidence type="ECO:0000256" key="10">
    <source>
        <dbReference type="ARBA" id="ARBA00045670"/>
    </source>
</evidence>
<evidence type="ECO:0000256" key="4">
    <source>
        <dbReference type="ARBA" id="ARBA00022824"/>
    </source>
</evidence>
<dbReference type="Pfam" id="PF04573">
    <property type="entry name" value="SPC22"/>
    <property type="match status" value="1"/>
</dbReference>
<organism evidence="12 13">
    <name type="scientific">Pichia californica</name>
    <dbReference type="NCBI Taxonomy" id="460514"/>
    <lineage>
        <taxon>Eukaryota</taxon>
        <taxon>Fungi</taxon>
        <taxon>Dikarya</taxon>
        <taxon>Ascomycota</taxon>
        <taxon>Saccharomycotina</taxon>
        <taxon>Pichiomycetes</taxon>
        <taxon>Pichiales</taxon>
        <taxon>Pichiaceae</taxon>
        <taxon>Pichia</taxon>
    </lineage>
</organism>
<dbReference type="InterPro" id="IPR011990">
    <property type="entry name" value="TPR-like_helical_dom_sf"/>
</dbReference>
<evidence type="ECO:0000256" key="11">
    <source>
        <dbReference type="SAM" id="Coils"/>
    </source>
</evidence>
<sequence>MNIKLAFERYMDFIRIQRRESMLQWCLEPTSDVIFLSNSNYNYNSSYSYRTWKQGIFTSSLIQKIVNPQLTSIISMKKHIRLIKRDFTSTTTRFFNNNFDALVEDDTSSYKILEEANKKFEEISKELKFFDNKYPEKFTPDIITKVSKLFDWLYTNKQFQIAYLLLHKITPNYNIFFKFNQYSKMIEVFDMYGKTEDLFQFCETFKYDKIPNIWRKLERLNNDKYVSKLINLSAVNSFQEAKNLLDDMLLDISPKGLKYFAFRVCSLLYKNFDTDSRMKLYEYLTNLKEPLKKYFPPSLIAQIFLTYQAENKCDSILQYNFLEQYMLLHYDPLRINEESYQYKLISSLPKENLSTLKFKLWFDYCYNKQPLKYDSDIQSIIYLKNNKLHYLPKKFECDLNVDKIKLDTMISVLIFAHSKYDPTSPLTQTLFHLKNKLKLPINHSDNIGYLKSLTGKKEYNKAAIFLQKCLKENPFFESDETLNPILIVLAKNKKWKELESIYTERYEHNEIISKEQYITLFIALAVRPGTNKIIMQLWENFLKRGFDPNDQILSSVIMSLINNKSYEEALQWFTAYSHYNVELTSKSYGLMLHALAGLKNNESVFKVLDELIKKPIKITKQIFPPIFNQFASLGDFKSVETILTTYYPKFNLSVDREDSRWIMQCHYHANRFSFITDSYLKMGSKEVTYKDSLLALDSAIKFSDLKIFRRIWNKTFDIHKARGDLDISAYILYMAYWVRKHGGFGIELKLQEITKNIKIEQFPSKLFNQMIFSCLRTHRPWLTKKILKIALNNGVIPSPKTYSLILQSNVCMPWVARNSIDETCTILEEFLMDRKEDKFGKLNDDLNPMALKMVIKSIIKYKDVYEARRLFDLYVETSRDNLLDNMHILNIELMLLGEEERWIDFDGCYDRYMKLLFKLIEKARFKDEKLNLRFNNNEFKRLDVYNDAFLRTKIDEFSVRNVKDMNVKIPNWIKKAHSDIWGYRLKQLEIAERISEINDIIKKLRAKGLVFDNKNFNDTALFLSNRPNLLDECVSFIDKYILPYHIKNQRFKMMRIRYATEEIPEMRKKPIYQFNRGVYFEVMKNISSNFNEKLSSEQREGLMNRISSSPNKYFLKNLDQISDERRHIRSSYLQTKKLRTIFYRNLRIIRKQKTRKTKKRMSMWRLNEAMNYRAKMDKMKKDMDKIIWKKHHLTSGRESDKNIKRIIEASDEAVTLEKEKKALRGRMNSLRKEGRKELNYILKKRNTELQNLKPYMVKRNTNMIVTKSGLVHSEMNKTHSISTTLALAVDPQKTGPTSSELNIISKYTKKGESECLKLKNLIFEYLTLILLYICQWESNGKPWRMRMEAQSFIRDHYSNTFYSNDIRSLRIKNIKPLVNIKNTRNYGGTKDKPKENARFKFDLVADFADLVDWNTKQIFTYIYVEFDDDYSNSKGSKMIIWDKILDDSSKMYINTKNLKSKYSIWDYSPDLKGRTGHIKLGYNIQPYIGPLTFAEIDLNQSVILPNPKI</sequence>
<evidence type="ECO:0000256" key="1">
    <source>
        <dbReference type="ARBA" id="ARBA00004648"/>
    </source>
</evidence>
<evidence type="ECO:0000256" key="2">
    <source>
        <dbReference type="ARBA" id="ARBA00009289"/>
    </source>
</evidence>
<evidence type="ECO:0000256" key="6">
    <source>
        <dbReference type="ARBA" id="ARBA00022989"/>
    </source>
</evidence>
<name>A0A9P7BF58_9ASCO</name>
<dbReference type="Gene3D" id="1.25.40.10">
    <property type="entry name" value="Tetratricopeptide repeat domain"/>
    <property type="match status" value="1"/>
</dbReference>
<keyword evidence="11" id="KW-0175">Coiled coil</keyword>
<dbReference type="PANTHER" id="PTHR12804:SF0">
    <property type="entry name" value="SIGNAL PEPTIDASE COMPLEX SUBUNIT 3"/>
    <property type="match status" value="1"/>
</dbReference>
<keyword evidence="13" id="KW-1185">Reference proteome</keyword>
<evidence type="ECO:0000313" key="13">
    <source>
        <dbReference type="Proteomes" id="UP000697127"/>
    </source>
</evidence>
<protein>
    <recommendedName>
        <fullName evidence="8">Signal peptidase complex subunit 3</fullName>
    </recommendedName>
    <alternativeName>
        <fullName evidence="9">Microsomal signal peptidase subunit 3</fullName>
    </alternativeName>
</protein>
<comment type="caution">
    <text evidence="12">The sequence shown here is derived from an EMBL/GenBank/DDBJ whole genome shotgun (WGS) entry which is preliminary data.</text>
</comment>
<keyword evidence="6" id="KW-1133">Transmembrane helix</keyword>
<evidence type="ECO:0000313" key="12">
    <source>
        <dbReference type="EMBL" id="KAG0687334.1"/>
    </source>
</evidence>
<dbReference type="GO" id="GO:0045047">
    <property type="term" value="P:protein targeting to ER"/>
    <property type="evidence" value="ECO:0007669"/>
    <property type="project" value="TreeGrafter"/>
</dbReference>
<evidence type="ECO:0000256" key="5">
    <source>
        <dbReference type="ARBA" id="ARBA00022968"/>
    </source>
</evidence>